<feature type="compositionally biased region" description="Low complexity" evidence="2">
    <location>
        <begin position="132"/>
        <end position="161"/>
    </location>
</feature>
<feature type="region of interest" description="Disordered" evidence="2">
    <location>
        <begin position="251"/>
        <end position="279"/>
    </location>
</feature>
<protein>
    <recommendedName>
        <fullName evidence="3">Zn(2)-C6 fungal-type domain-containing protein</fullName>
    </recommendedName>
</protein>
<feature type="region of interest" description="Disordered" evidence="2">
    <location>
        <begin position="29"/>
        <end position="52"/>
    </location>
</feature>
<feature type="compositionally biased region" description="Polar residues" evidence="2">
    <location>
        <begin position="98"/>
        <end position="128"/>
    </location>
</feature>
<proteinExistence type="predicted"/>
<feature type="domain" description="Zn(2)-C6 fungal-type" evidence="3">
    <location>
        <begin position="205"/>
        <end position="235"/>
    </location>
</feature>
<sequence>MEIDSEDIVQKEFEDLTLKEITLQGRDVAMDESSPLNRASRGIPPWGGDVQKENIVDERKDKVESIRVPVESTKFPPPPELSTPGISLYPEAPATGTCPDSNNISLRNHSSKASISHDTTLPLPSSDATEGLSSASLACTTLSSSDPNLPSASTMTPTASTIQNQNMEGNDAGTLKRKRKSPSVGAPNHKQKKAKIMPEPKKAPACKSCYHKHIGCDRLAENEPCRACEKRNQPCERNDVRVVKGEKIVVKEEATAGEPSNAYQTTSQEGSIEGGTETPSSIRAVSVAEANGGEGQNLGVPASRRECLLDLTNQDREDANQQIMLHVLGSSVEERPKPRGIKNREIVEAEEEAAKILIRMRGAEVKLLDERTSHSYFDRIEVILTEEVDDPDDKKIALKMLQKLRWQFIWLSRDRTESCVL</sequence>
<dbReference type="AlphaFoldDB" id="A0AAN8MNC7"/>
<evidence type="ECO:0000313" key="5">
    <source>
        <dbReference type="Proteomes" id="UP001313282"/>
    </source>
</evidence>
<reference evidence="4 5" key="1">
    <citation type="submission" date="2019-10" db="EMBL/GenBank/DDBJ databases">
        <authorList>
            <person name="Palmer J.M."/>
        </authorList>
    </citation>
    <scope>NUCLEOTIDE SEQUENCE [LARGE SCALE GENOMIC DNA]</scope>
    <source>
        <strain evidence="4 5">TWF718</strain>
    </source>
</reference>
<dbReference type="InterPro" id="IPR001138">
    <property type="entry name" value="Zn2Cys6_DnaBD"/>
</dbReference>
<evidence type="ECO:0000256" key="2">
    <source>
        <dbReference type="SAM" id="MobiDB-lite"/>
    </source>
</evidence>
<accession>A0AAN8MNC7</accession>
<dbReference type="InterPro" id="IPR036864">
    <property type="entry name" value="Zn2-C6_fun-type_DNA-bd_sf"/>
</dbReference>
<dbReference type="GO" id="GO:0008270">
    <property type="term" value="F:zinc ion binding"/>
    <property type="evidence" value="ECO:0007669"/>
    <property type="project" value="InterPro"/>
</dbReference>
<feature type="region of interest" description="Disordered" evidence="2">
    <location>
        <begin position="68"/>
        <end position="199"/>
    </location>
</feature>
<dbReference type="GO" id="GO:0000981">
    <property type="term" value="F:DNA-binding transcription factor activity, RNA polymerase II-specific"/>
    <property type="evidence" value="ECO:0007669"/>
    <property type="project" value="InterPro"/>
</dbReference>
<keyword evidence="5" id="KW-1185">Reference proteome</keyword>
<dbReference type="PROSITE" id="PS50048">
    <property type="entry name" value="ZN2_CY6_FUNGAL_2"/>
    <property type="match status" value="1"/>
</dbReference>
<evidence type="ECO:0000259" key="3">
    <source>
        <dbReference type="PROSITE" id="PS50048"/>
    </source>
</evidence>
<organism evidence="4 5">
    <name type="scientific">Orbilia javanica</name>
    <dbReference type="NCBI Taxonomy" id="47235"/>
    <lineage>
        <taxon>Eukaryota</taxon>
        <taxon>Fungi</taxon>
        <taxon>Dikarya</taxon>
        <taxon>Ascomycota</taxon>
        <taxon>Pezizomycotina</taxon>
        <taxon>Orbiliomycetes</taxon>
        <taxon>Orbiliales</taxon>
        <taxon>Orbiliaceae</taxon>
        <taxon>Orbilia</taxon>
    </lineage>
</organism>
<evidence type="ECO:0000256" key="1">
    <source>
        <dbReference type="ARBA" id="ARBA00023242"/>
    </source>
</evidence>
<name>A0AAN8MNC7_9PEZI</name>
<comment type="caution">
    <text evidence="4">The sequence shown here is derived from an EMBL/GenBank/DDBJ whole genome shotgun (WGS) entry which is preliminary data.</text>
</comment>
<dbReference type="SUPFAM" id="SSF57701">
    <property type="entry name" value="Zn2/Cys6 DNA-binding domain"/>
    <property type="match status" value="1"/>
</dbReference>
<evidence type="ECO:0000313" key="4">
    <source>
        <dbReference type="EMBL" id="KAK6331852.1"/>
    </source>
</evidence>
<gene>
    <name evidence="4" type="ORF">TWF718_002392</name>
</gene>
<keyword evidence="1" id="KW-0539">Nucleus</keyword>
<dbReference type="CDD" id="cd00067">
    <property type="entry name" value="GAL4"/>
    <property type="match status" value="1"/>
</dbReference>
<feature type="compositionally biased region" description="Polar residues" evidence="2">
    <location>
        <begin position="261"/>
        <end position="270"/>
    </location>
</feature>
<dbReference type="Proteomes" id="UP001313282">
    <property type="component" value="Unassembled WGS sequence"/>
</dbReference>
<dbReference type="EMBL" id="JAVHNR010000010">
    <property type="protein sequence ID" value="KAK6331852.1"/>
    <property type="molecule type" value="Genomic_DNA"/>
</dbReference>